<dbReference type="EnsemblPlants" id="OGLUM04G24900.3">
    <property type="protein sequence ID" value="OGLUM04G24900.3"/>
    <property type="gene ID" value="OGLUM04G24900"/>
</dbReference>
<accession>A0A0D9ZQI9</accession>
<dbReference type="InterPro" id="IPR008949">
    <property type="entry name" value="Isoprenoid_synthase_dom_sf"/>
</dbReference>
<feature type="region of interest" description="Disordered" evidence="6">
    <location>
        <begin position="895"/>
        <end position="926"/>
    </location>
</feature>
<evidence type="ECO:0000256" key="1">
    <source>
        <dbReference type="ARBA" id="ARBA00001946"/>
    </source>
</evidence>
<protein>
    <recommendedName>
        <fullName evidence="12">Ent-kaurene synthase</fullName>
    </recommendedName>
</protein>
<dbReference type="CDD" id="cd00684">
    <property type="entry name" value="Terpene_cyclase_plant_C1"/>
    <property type="match status" value="2"/>
</dbReference>
<comment type="similarity">
    <text evidence="2">Belongs to the terpene synthase family.</text>
</comment>
<evidence type="ECO:0000256" key="2">
    <source>
        <dbReference type="ARBA" id="ARBA00006333"/>
    </source>
</evidence>
<reference evidence="10" key="1">
    <citation type="submission" date="2015-04" db="UniProtKB">
        <authorList>
            <consortium name="EnsemblPlants"/>
        </authorList>
    </citation>
    <scope>IDENTIFICATION</scope>
</reference>
<dbReference type="InterPro" id="IPR029066">
    <property type="entry name" value="PLP-binding_barrel"/>
</dbReference>
<evidence type="ECO:0000259" key="9">
    <source>
        <dbReference type="Pfam" id="PF03936"/>
    </source>
</evidence>
<dbReference type="SFLD" id="SFLDG01014">
    <property type="entry name" value="Terpene_Cyclase_Like_1_N-term"/>
    <property type="match status" value="2"/>
</dbReference>
<dbReference type="Pfam" id="PF01397">
    <property type="entry name" value="Terpene_synth"/>
    <property type="match status" value="2"/>
</dbReference>
<dbReference type="FunFam" id="1.10.600.10:FF:000005">
    <property type="entry name" value="Ent-kaur-16-ene synthase, chloroplastic"/>
    <property type="match status" value="2"/>
</dbReference>
<feature type="domain" description="Terpene synthase N-terminal" evidence="7">
    <location>
        <begin position="200"/>
        <end position="394"/>
    </location>
</feature>
<dbReference type="Gene3D" id="3.20.20.10">
    <property type="entry name" value="Alanine racemase"/>
    <property type="match status" value="1"/>
</dbReference>
<name>A0A0D9ZQI9_9ORYZ</name>
<evidence type="ECO:0008006" key="12">
    <source>
        <dbReference type="Google" id="ProtNLM"/>
    </source>
</evidence>
<dbReference type="FunFam" id="1.50.10.130:FF:000003">
    <property type="entry name" value="Ent-cassa-12,15-diene synthase"/>
    <property type="match status" value="1"/>
</dbReference>
<evidence type="ECO:0000256" key="6">
    <source>
        <dbReference type="SAM" id="MobiDB-lite"/>
    </source>
</evidence>
<dbReference type="Gene3D" id="1.10.600.10">
    <property type="entry name" value="Farnesyl Diphosphate Synthase"/>
    <property type="match status" value="2"/>
</dbReference>
<feature type="domain" description="Terpene synthase metal-binding" evidence="9">
    <location>
        <begin position="1424"/>
        <end position="1662"/>
    </location>
</feature>
<dbReference type="InterPro" id="IPR001906">
    <property type="entry name" value="Terpene_synth_N"/>
</dbReference>
<dbReference type="GO" id="GO:0000287">
    <property type="term" value="F:magnesium ion binding"/>
    <property type="evidence" value="ECO:0007669"/>
    <property type="project" value="InterPro"/>
</dbReference>
<organism evidence="10">
    <name type="scientific">Oryza glumipatula</name>
    <dbReference type="NCBI Taxonomy" id="40148"/>
    <lineage>
        <taxon>Eukaryota</taxon>
        <taxon>Viridiplantae</taxon>
        <taxon>Streptophyta</taxon>
        <taxon>Embryophyta</taxon>
        <taxon>Tracheophyta</taxon>
        <taxon>Spermatophyta</taxon>
        <taxon>Magnoliopsida</taxon>
        <taxon>Liliopsida</taxon>
        <taxon>Poales</taxon>
        <taxon>Poaceae</taxon>
        <taxon>BOP clade</taxon>
        <taxon>Oryzoideae</taxon>
        <taxon>Oryzeae</taxon>
        <taxon>Oryzinae</taxon>
        <taxon>Oryza</taxon>
    </lineage>
</organism>
<comment type="cofactor">
    <cofactor evidence="1">
        <name>Mg(2+)</name>
        <dbReference type="ChEBI" id="CHEBI:18420"/>
    </cofactor>
</comment>
<feature type="domain" description="Terpene synthase N-terminal" evidence="7">
    <location>
        <begin position="1190"/>
        <end position="1358"/>
    </location>
</feature>
<keyword evidence="11" id="KW-1185">Reference proteome</keyword>
<dbReference type="PANTHER" id="PTHR31739">
    <property type="entry name" value="ENT-COPALYL DIPHOSPHATE SYNTHASE, CHLOROPLASTIC"/>
    <property type="match status" value="1"/>
</dbReference>
<dbReference type="SUPFAM" id="SSF51419">
    <property type="entry name" value="PLP-binding barrel"/>
    <property type="match status" value="1"/>
</dbReference>
<dbReference type="SUPFAM" id="SSF48239">
    <property type="entry name" value="Terpenoid cyclases/Protein prenyltransferases"/>
    <property type="match status" value="4"/>
</dbReference>
<dbReference type="SUPFAM" id="SSF48576">
    <property type="entry name" value="Terpenoid synthases"/>
    <property type="match status" value="2"/>
</dbReference>
<evidence type="ECO:0000256" key="3">
    <source>
        <dbReference type="ARBA" id="ARBA00022723"/>
    </source>
</evidence>
<evidence type="ECO:0000313" key="10">
    <source>
        <dbReference type="EnsemblPlants" id="OGLUM04G24900.3"/>
    </source>
</evidence>
<evidence type="ECO:0000313" key="11">
    <source>
        <dbReference type="Proteomes" id="UP000026961"/>
    </source>
</evidence>
<dbReference type="GO" id="GO:0016102">
    <property type="term" value="P:diterpenoid biosynthetic process"/>
    <property type="evidence" value="ECO:0007669"/>
    <property type="project" value="InterPro"/>
</dbReference>
<sequence>MALEARAVQISLPPDACCFSGGKSSHRMSPATQLVRAPQHAVATELVNVVMHQRKAREDTMRKKKKQQLHKFEMLPSPYDTAWVAMVPLPGSSSQLPCFPQCVEWILQNQQSNGSWDLNQLDSITKDALLSTVACVLALRRAGCSYWIQHYFSWFLLDKPTSKEYFISKETELKREYEENYRGRNTYMAYVSEGLGNAQDWNEVLNFQRKNGSLFNSLSITAAVLVHNYDAKAHRYLNLLLNKFGTAVYTKNIHRQLSMLDALENMGISRHFDGEIKSILDMTYSCWLQRDEEVMLDITTCAMAFRILRMNGYDVSSDDLCHIAEVSDFHSSHQGYLSDTRTLLELYKASEVSVADNEFILDRIGSWSGSLLKESVCSNGVKKAPIFEEMKYALKFPFYTTLDRLDHKRNIERFDAKDSQMLKTEYFWVKDEKLDQLPFARQKLTYCYLSAAATIFPRELSEARIAWAKNGVLTTVVDDFFDLGGSKEELENLIALVEKWDGHQEEFYSEQLGAKASALQGRDVTKHLTEIWLCLMRSMMTEAEWQRTKCVPTMEEYMANAVVSFALGPIVLPTLYFVGPKLQEDVVRDHEYNELFRLMSTCGRLLNDSQGFERESLEGKLNSVSLLVHHSGGSISIDEAKMKAQKSIDTSRRNLLRLVLGEQGAVPRPCKQLFWKMCKIVHMFYSRTDGFSSPKEMVSAVNAVVKEPLKLKLHPLSPTPLFSLPISLRRAWLANSSSRWPAAAAGVSASRAPDCGGVKVDLGLKYGANPDEVLPLLRAARREGLNVAGVSFHVGSGASRAGVYRGAIKAARAAFDVAAETRDAADAHPGHRRRLRGWRGRRWAAPAWSPLPSSFSRLARLVSGKTETPTPMPAGAGRTSSNLYPRLSPAATPAAAAGHPLQNFQNPVRWPRPPERDGEGRREGMEDEDGAYVWVPQWIVTHLRRLGRQILEIDEVTTGVSLSTGTSPRLGANYCPENIEPASIAFMAIEAKRHCSSSSSEEGGAAATTAARSAVRERLQLAPPSPSPYDTAWVAMVPALRRGGGGGPRFPQCVAWIQRNQRGDGSWRHAAAAHQQLGSSPEIVTERDLSSTLACVLALARWDAGSEHVRRGLQFIGRNMSVAMDDQTAAPASGSVVSFAAMLRMAMEMGLEVPAVSQADVRDRDAGVICHGGRTEYTAYVSEGLGNIQNWNEVMKFQRKNGSLFNSPYITAAALVHNYDAKALQYLDMLLDKFGSAVPAAYPANIQSQLYMVDVLEKMGISRHFVGEIKSILDMTYSCWKQRDEEIVLDMQTCGMAFRMLRMNGYDVSSDELSHFSEPSSFHNSLQGYLNDTRSLLELHKASKVSIAEKEVEYALEFPFYTMLDRLDHKRNIEHFDITSSQMLETAYLPCHSNEEIMALGVRDFSSSQFIFQEELQQLNSWVKESRLDQLQFARQKLDYFYFSAAATIFTPELSDVRILWAKNGVLTTVVDDFFDVGGSKEELENLVALVEKWDKNDKTEYYSEQVEIVFSAIYTSTNQLGSMASVVQGRDVTKHLVEIWQELLRSMMTEVEWRQSRYVPTAEEYMENAVVTFALGPVVLPALYLVGPKIPDSVIRSQECSELFRLMSKCGRLLNDVQSYEREGSQGKLNSVSLLALHSGGSVSMEEAVKQIQRPIEKCRRELLKLVVSRGGAVPRPCRELFWSMCKVCHFFYSGGDGFSSPTAKAGAVDAVIHEPLNLVVKKEYVEKKEMIPICFMECDEKKKNKEERIVIFWAEKKEYGEKEGEGEGEGK</sequence>
<keyword evidence="4" id="KW-0460">Magnesium</keyword>
<dbReference type="InterPro" id="IPR044814">
    <property type="entry name" value="Terpene_cyclase_plant_C1"/>
</dbReference>
<evidence type="ECO:0000256" key="5">
    <source>
        <dbReference type="ARBA" id="ARBA00023239"/>
    </source>
</evidence>
<dbReference type="InterPro" id="IPR036965">
    <property type="entry name" value="Terpene_synth_N_sf"/>
</dbReference>
<dbReference type="Pfam" id="PF03936">
    <property type="entry name" value="Terpene_synth_C"/>
    <property type="match status" value="2"/>
</dbReference>
<dbReference type="Gene3D" id="1.50.10.160">
    <property type="match status" value="3"/>
</dbReference>
<dbReference type="FunFam" id="1.50.10.160:FF:000007">
    <property type="entry name" value="Ent-kaurene synthase-like 2"/>
    <property type="match status" value="1"/>
</dbReference>
<dbReference type="Pfam" id="PF02784">
    <property type="entry name" value="Orn_Arg_deC_N"/>
    <property type="match status" value="1"/>
</dbReference>
<evidence type="ECO:0000256" key="4">
    <source>
        <dbReference type="ARBA" id="ARBA00022842"/>
    </source>
</evidence>
<evidence type="ECO:0000259" key="8">
    <source>
        <dbReference type="Pfam" id="PF02784"/>
    </source>
</evidence>
<keyword evidence="3" id="KW-0479">Metal-binding</keyword>
<feature type="domain" description="Terpene synthase metal-binding" evidence="9">
    <location>
        <begin position="433"/>
        <end position="653"/>
    </location>
</feature>
<dbReference type="InterPro" id="IPR050148">
    <property type="entry name" value="Terpene_synthase-like"/>
</dbReference>
<dbReference type="InterPro" id="IPR005630">
    <property type="entry name" value="Terpene_synthase_metal-bd"/>
</dbReference>
<evidence type="ECO:0000259" key="7">
    <source>
        <dbReference type="Pfam" id="PF01397"/>
    </source>
</evidence>
<dbReference type="PANTHER" id="PTHR31739:SF16">
    <property type="entry name" value="ENT-KAURENE SYNTHASE-LIKE 3"/>
    <property type="match status" value="1"/>
</dbReference>
<feature type="compositionally biased region" description="Basic and acidic residues" evidence="6">
    <location>
        <begin position="912"/>
        <end position="924"/>
    </location>
</feature>
<proteinExistence type="inferred from homology"/>
<dbReference type="Proteomes" id="UP000026961">
    <property type="component" value="Chromosome 4"/>
</dbReference>
<reference evidence="10" key="2">
    <citation type="submission" date="2018-05" db="EMBL/GenBank/DDBJ databases">
        <title>OgluRS3 (Oryza glumaepatula Reference Sequence Version 3).</title>
        <authorList>
            <person name="Zhang J."/>
            <person name="Kudrna D."/>
            <person name="Lee S."/>
            <person name="Talag J."/>
            <person name="Welchert J."/>
            <person name="Wing R.A."/>
        </authorList>
    </citation>
    <scope>NUCLEOTIDE SEQUENCE [LARGE SCALE GENOMIC DNA]</scope>
</reference>
<keyword evidence="5" id="KW-0456">Lyase</keyword>
<feature type="domain" description="Orn/DAP/Arg decarboxylase 2 N-terminal" evidence="8">
    <location>
        <begin position="764"/>
        <end position="820"/>
    </location>
</feature>
<dbReference type="GO" id="GO:0010333">
    <property type="term" value="F:terpene synthase activity"/>
    <property type="evidence" value="ECO:0007669"/>
    <property type="project" value="InterPro"/>
</dbReference>
<dbReference type="InterPro" id="IPR008930">
    <property type="entry name" value="Terpenoid_cyclase/PrenylTrfase"/>
</dbReference>
<dbReference type="Gramene" id="OGLUM04G24900.3">
    <property type="protein sequence ID" value="OGLUM04G24900.3"/>
    <property type="gene ID" value="OGLUM04G24900"/>
</dbReference>
<dbReference type="InterPro" id="IPR022644">
    <property type="entry name" value="De-COase2_N"/>
</dbReference>
<dbReference type="Gene3D" id="1.50.10.130">
    <property type="entry name" value="Terpene synthase, N-terminal domain"/>
    <property type="match status" value="3"/>
</dbReference>